<comment type="caution">
    <text evidence="1">The sequence shown here is derived from an EMBL/GenBank/DDBJ whole genome shotgun (WGS) entry which is preliminary data.</text>
</comment>
<evidence type="ECO:0000313" key="2">
    <source>
        <dbReference type="Proteomes" id="UP001443914"/>
    </source>
</evidence>
<dbReference type="Pfam" id="PF12609">
    <property type="entry name" value="DUF3774"/>
    <property type="match status" value="1"/>
</dbReference>
<accession>A0AAW1IGU7</accession>
<dbReference type="InterPro" id="IPR022251">
    <property type="entry name" value="DUF3774_wound-induced"/>
</dbReference>
<dbReference type="PANTHER" id="PTHR33090">
    <property type="entry name" value="DUF3774 DOMAIN PROTEIN-RELATED"/>
    <property type="match status" value="1"/>
</dbReference>
<gene>
    <name evidence="1" type="ORF">RND81_09G029000</name>
</gene>
<protein>
    <submittedName>
        <fullName evidence="1">Uncharacterized protein</fullName>
    </submittedName>
</protein>
<organism evidence="1 2">
    <name type="scientific">Saponaria officinalis</name>
    <name type="common">Common soapwort</name>
    <name type="synonym">Lychnis saponaria</name>
    <dbReference type="NCBI Taxonomy" id="3572"/>
    <lineage>
        <taxon>Eukaryota</taxon>
        <taxon>Viridiplantae</taxon>
        <taxon>Streptophyta</taxon>
        <taxon>Embryophyta</taxon>
        <taxon>Tracheophyta</taxon>
        <taxon>Spermatophyta</taxon>
        <taxon>Magnoliopsida</taxon>
        <taxon>eudicotyledons</taxon>
        <taxon>Gunneridae</taxon>
        <taxon>Pentapetalae</taxon>
        <taxon>Caryophyllales</taxon>
        <taxon>Caryophyllaceae</taxon>
        <taxon>Caryophylleae</taxon>
        <taxon>Saponaria</taxon>
    </lineage>
</organism>
<keyword evidence="2" id="KW-1185">Reference proteome</keyword>
<dbReference type="EMBL" id="JBDFQZ010000009">
    <property type="protein sequence ID" value="KAK9689021.1"/>
    <property type="molecule type" value="Genomic_DNA"/>
</dbReference>
<sequence>MNSATNCACRSKYIVTTTMAAVEALKDQGFARWNYPLRCLHHRLKNSVRSLVQPVAGTAKMGTVVKTERTLYKVMELDCWGPTTTRF</sequence>
<dbReference type="AlphaFoldDB" id="A0AAW1IGU7"/>
<name>A0AAW1IGU7_SAPOF</name>
<reference evidence="1" key="1">
    <citation type="submission" date="2024-03" db="EMBL/GenBank/DDBJ databases">
        <title>WGS assembly of Saponaria officinalis var. Norfolk2.</title>
        <authorList>
            <person name="Jenkins J."/>
            <person name="Shu S."/>
            <person name="Grimwood J."/>
            <person name="Barry K."/>
            <person name="Goodstein D."/>
            <person name="Schmutz J."/>
            <person name="Leebens-Mack J."/>
            <person name="Osbourn A."/>
        </authorList>
    </citation>
    <scope>NUCLEOTIDE SEQUENCE [LARGE SCALE GENOMIC DNA]</scope>
    <source>
        <strain evidence="1">JIC</strain>
    </source>
</reference>
<dbReference type="Proteomes" id="UP001443914">
    <property type="component" value="Unassembled WGS sequence"/>
</dbReference>
<proteinExistence type="predicted"/>
<evidence type="ECO:0000313" key="1">
    <source>
        <dbReference type="EMBL" id="KAK9689021.1"/>
    </source>
</evidence>